<dbReference type="EMBL" id="LGRB01000009">
    <property type="protein sequence ID" value="OCT51440.1"/>
    <property type="molecule type" value="Genomic_DNA"/>
</dbReference>
<dbReference type="AlphaFoldDB" id="A0A1C1CSF9"/>
<accession>A0A1C1CSF9</accession>
<dbReference type="Proteomes" id="UP000094526">
    <property type="component" value="Unassembled WGS sequence"/>
</dbReference>
<sequence length="154" mass="17183">MDGDIAELTGQGEDRKRRRRTGGCRHFEADGGKPKKDHMLEKCRSSPVLRPYSNSLPFRERFAASAKTPAATWVLLPPAKVVVSCHEVLRDKLDGWNEYPCYRRAAGTLQKAKAAPAGVVLGQEEKRHACRLSFSTWGSGYQALRTPRTWQGDA</sequence>
<keyword evidence="3" id="KW-1185">Reference proteome</keyword>
<protein>
    <submittedName>
        <fullName evidence="2">Uncharacterized protein</fullName>
    </submittedName>
</protein>
<proteinExistence type="predicted"/>
<dbReference type="VEuPathDB" id="FungiDB:CLCR_09228"/>
<name>A0A1C1CSF9_9EURO</name>
<reference evidence="3" key="1">
    <citation type="submission" date="2015-07" db="EMBL/GenBank/DDBJ databases">
        <authorList>
            <person name="Teixeira M.M."/>
            <person name="Souza R.C."/>
            <person name="Almeida L.G."/>
            <person name="Vicente V.A."/>
            <person name="de Hoog S."/>
            <person name="Bocca A.L."/>
            <person name="de Almeida S.R."/>
            <person name="Vasconcelos A.T."/>
            <person name="Felipe M.S."/>
        </authorList>
    </citation>
    <scope>NUCLEOTIDE SEQUENCE [LARGE SCALE GENOMIC DNA]</scope>
    <source>
        <strain evidence="3">KSF</strain>
    </source>
</reference>
<feature type="region of interest" description="Disordered" evidence="1">
    <location>
        <begin position="1"/>
        <end position="39"/>
    </location>
</feature>
<comment type="caution">
    <text evidence="2">The sequence shown here is derived from an EMBL/GenBank/DDBJ whole genome shotgun (WGS) entry which is preliminary data.</text>
</comment>
<evidence type="ECO:0000313" key="2">
    <source>
        <dbReference type="EMBL" id="OCT51440.1"/>
    </source>
</evidence>
<feature type="compositionally biased region" description="Basic and acidic residues" evidence="1">
    <location>
        <begin position="25"/>
        <end position="39"/>
    </location>
</feature>
<organism evidence="2 3">
    <name type="scientific">Cladophialophora carrionii</name>
    <dbReference type="NCBI Taxonomy" id="86049"/>
    <lineage>
        <taxon>Eukaryota</taxon>
        <taxon>Fungi</taxon>
        <taxon>Dikarya</taxon>
        <taxon>Ascomycota</taxon>
        <taxon>Pezizomycotina</taxon>
        <taxon>Eurotiomycetes</taxon>
        <taxon>Chaetothyriomycetidae</taxon>
        <taxon>Chaetothyriales</taxon>
        <taxon>Herpotrichiellaceae</taxon>
        <taxon>Cladophialophora</taxon>
    </lineage>
</organism>
<gene>
    <name evidence="2" type="ORF">CLCR_09228</name>
</gene>
<evidence type="ECO:0000256" key="1">
    <source>
        <dbReference type="SAM" id="MobiDB-lite"/>
    </source>
</evidence>
<evidence type="ECO:0000313" key="3">
    <source>
        <dbReference type="Proteomes" id="UP000094526"/>
    </source>
</evidence>